<dbReference type="GO" id="GO:0020037">
    <property type="term" value="F:heme binding"/>
    <property type="evidence" value="ECO:0007669"/>
    <property type="project" value="TreeGrafter"/>
</dbReference>
<keyword evidence="5" id="KW-0349">Heme</keyword>
<gene>
    <name evidence="15" type="ordered locus">B488_07670</name>
</gene>
<evidence type="ECO:0000256" key="9">
    <source>
        <dbReference type="ARBA" id="ARBA00022989"/>
    </source>
</evidence>
<evidence type="ECO:0000256" key="1">
    <source>
        <dbReference type="ARBA" id="ARBA00001970"/>
    </source>
</evidence>
<dbReference type="STRING" id="1215343.B488_07670"/>
<protein>
    <submittedName>
        <fullName evidence="15">Cytochrome B561</fullName>
    </submittedName>
</protein>
<keyword evidence="10" id="KW-0408">Iron</keyword>
<keyword evidence="4" id="KW-1003">Cell membrane</keyword>
<sequence length="178" mass="20986">MKDLLKNKLRHSKPTVFFHWAVFLLILIAYLAINLRGLKGTERRFFFMQLHFLAGSLVLILSLLRIGWRIIDRYPPALSRKKFFLLASRIVHAALYVFILVQPLLGIMMINMAGHPVTLSWLNISYTLFGKNEVWGHDVHNMHVWLGTIFYYVIGLHILVALWHQFVKKDSLLKRMWF</sequence>
<name>L0ET95_LIBCB</name>
<comment type="cofactor">
    <cofactor evidence="1">
        <name>heme b</name>
        <dbReference type="ChEBI" id="CHEBI:60344"/>
    </cofactor>
</comment>
<dbReference type="SUPFAM" id="SSF81342">
    <property type="entry name" value="Transmembrane di-heme cytochromes"/>
    <property type="match status" value="1"/>
</dbReference>
<evidence type="ECO:0000256" key="6">
    <source>
        <dbReference type="ARBA" id="ARBA00022692"/>
    </source>
</evidence>
<evidence type="ECO:0000259" key="14">
    <source>
        <dbReference type="Pfam" id="PF01292"/>
    </source>
</evidence>
<evidence type="ECO:0000256" key="4">
    <source>
        <dbReference type="ARBA" id="ARBA00022475"/>
    </source>
</evidence>
<dbReference type="InterPro" id="IPR016174">
    <property type="entry name" value="Di-haem_cyt_TM"/>
</dbReference>
<dbReference type="EMBL" id="CP003789">
    <property type="protein sequence ID" value="AGA64759.1"/>
    <property type="molecule type" value="Genomic_DNA"/>
</dbReference>
<feature type="transmembrane region" description="Helical" evidence="13">
    <location>
        <begin position="45"/>
        <end position="71"/>
    </location>
</feature>
<dbReference type="PANTHER" id="PTHR30529:SF3">
    <property type="entry name" value="CYTOCHROME B561 HOMOLOG 1"/>
    <property type="match status" value="1"/>
</dbReference>
<dbReference type="KEGG" id="lcc:B488_07670"/>
<evidence type="ECO:0000313" key="15">
    <source>
        <dbReference type="EMBL" id="AGA64759.1"/>
    </source>
</evidence>
<evidence type="ECO:0000256" key="7">
    <source>
        <dbReference type="ARBA" id="ARBA00022723"/>
    </source>
</evidence>
<keyword evidence="9 13" id="KW-1133">Transmembrane helix</keyword>
<evidence type="ECO:0000256" key="3">
    <source>
        <dbReference type="ARBA" id="ARBA00022448"/>
    </source>
</evidence>
<feature type="domain" description="Cytochrome b561 bacterial/Ni-hydrogenase" evidence="14">
    <location>
        <begin position="10"/>
        <end position="177"/>
    </location>
</feature>
<evidence type="ECO:0000256" key="11">
    <source>
        <dbReference type="ARBA" id="ARBA00023136"/>
    </source>
</evidence>
<evidence type="ECO:0000313" key="16">
    <source>
        <dbReference type="Proteomes" id="UP000010799"/>
    </source>
</evidence>
<evidence type="ECO:0000256" key="2">
    <source>
        <dbReference type="ARBA" id="ARBA00004651"/>
    </source>
</evidence>
<dbReference type="InterPro" id="IPR011577">
    <property type="entry name" value="Cyt_b561_bac/Ni-Hgenase"/>
</dbReference>
<dbReference type="GO" id="GO:0046872">
    <property type="term" value="F:metal ion binding"/>
    <property type="evidence" value="ECO:0007669"/>
    <property type="project" value="UniProtKB-KW"/>
</dbReference>
<dbReference type="InterPro" id="IPR052168">
    <property type="entry name" value="Cytochrome_b561_oxidase"/>
</dbReference>
<evidence type="ECO:0000256" key="10">
    <source>
        <dbReference type="ARBA" id="ARBA00023004"/>
    </source>
</evidence>
<comment type="similarity">
    <text evidence="12">Belongs to the cytochrome b561 family.</text>
</comment>
<dbReference type="RefSeq" id="WP_015273186.1">
    <property type="nucleotide sequence ID" value="NC_019907.1"/>
</dbReference>
<organism evidence="15 16">
    <name type="scientific">Liberibacter crescens (strain BT-1)</name>
    <dbReference type="NCBI Taxonomy" id="1215343"/>
    <lineage>
        <taxon>Bacteria</taxon>
        <taxon>Pseudomonadati</taxon>
        <taxon>Pseudomonadota</taxon>
        <taxon>Alphaproteobacteria</taxon>
        <taxon>Hyphomicrobiales</taxon>
        <taxon>Rhizobiaceae</taxon>
        <taxon>Liberibacter</taxon>
    </lineage>
</organism>
<feature type="transmembrane region" description="Helical" evidence="13">
    <location>
        <begin position="83"/>
        <end position="101"/>
    </location>
</feature>
<dbReference type="Pfam" id="PF01292">
    <property type="entry name" value="Ni_hydr_CYTB"/>
    <property type="match status" value="1"/>
</dbReference>
<keyword evidence="16" id="KW-1185">Reference proteome</keyword>
<dbReference type="Proteomes" id="UP000010799">
    <property type="component" value="Chromosome"/>
</dbReference>
<dbReference type="GO" id="GO:0009055">
    <property type="term" value="F:electron transfer activity"/>
    <property type="evidence" value="ECO:0007669"/>
    <property type="project" value="InterPro"/>
</dbReference>
<evidence type="ECO:0000256" key="5">
    <source>
        <dbReference type="ARBA" id="ARBA00022617"/>
    </source>
</evidence>
<evidence type="ECO:0000256" key="12">
    <source>
        <dbReference type="ARBA" id="ARBA00037975"/>
    </source>
</evidence>
<dbReference type="AlphaFoldDB" id="L0ET95"/>
<dbReference type="PANTHER" id="PTHR30529">
    <property type="entry name" value="CYTOCHROME B561"/>
    <property type="match status" value="1"/>
</dbReference>
<reference evidence="15 16" key="1">
    <citation type="journal article" date="2012" name="Stand. Genomic Sci.">
        <title>Complete genome sequence of Liberibacter crescens BT-1.</title>
        <authorList>
            <person name="Leonard M.T."/>
            <person name="Fagen J.R."/>
            <person name="Davis-Richardson A.G."/>
            <person name="Davis M.J."/>
            <person name="Triplett E.W."/>
        </authorList>
    </citation>
    <scope>NUCLEOTIDE SEQUENCE [LARGE SCALE GENOMIC DNA]</scope>
    <source>
        <strain evidence="15 16">BT-1</strain>
    </source>
</reference>
<keyword evidence="3" id="KW-0813">Transport</keyword>
<keyword evidence="7" id="KW-0479">Metal-binding</keyword>
<dbReference type="PATRIC" id="fig|1215343.11.peg.789"/>
<feature type="transmembrane region" description="Helical" evidence="13">
    <location>
        <begin position="149"/>
        <end position="167"/>
    </location>
</feature>
<keyword evidence="8" id="KW-0249">Electron transport</keyword>
<evidence type="ECO:0000256" key="13">
    <source>
        <dbReference type="SAM" id="Phobius"/>
    </source>
</evidence>
<keyword evidence="11 13" id="KW-0472">Membrane</keyword>
<accession>L0ET95</accession>
<dbReference type="GO" id="GO:0022904">
    <property type="term" value="P:respiratory electron transport chain"/>
    <property type="evidence" value="ECO:0007669"/>
    <property type="project" value="InterPro"/>
</dbReference>
<dbReference type="GO" id="GO:0005886">
    <property type="term" value="C:plasma membrane"/>
    <property type="evidence" value="ECO:0007669"/>
    <property type="project" value="UniProtKB-SubCell"/>
</dbReference>
<dbReference type="eggNOG" id="COG3038">
    <property type="taxonomic scope" value="Bacteria"/>
</dbReference>
<keyword evidence="6 13" id="KW-0812">Transmembrane</keyword>
<proteinExistence type="inferred from homology"/>
<evidence type="ECO:0000256" key="8">
    <source>
        <dbReference type="ARBA" id="ARBA00022982"/>
    </source>
</evidence>
<dbReference type="HOGENOM" id="CLU_095321_3_0_5"/>
<comment type="subcellular location">
    <subcellularLocation>
        <location evidence="2">Cell membrane</location>
        <topology evidence="2">Multi-pass membrane protein</topology>
    </subcellularLocation>
</comment>
<feature type="transmembrane region" description="Helical" evidence="13">
    <location>
        <begin position="16"/>
        <end position="33"/>
    </location>
</feature>